<dbReference type="eggNOG" id="COG0515">
    <property type="taxonomic scope" value="Bacteria"/>
</dbReference>
<evidence type="ECO:0000313" key="7">
    <source>
        <dbReference type="EMBL" id="EPX57915.1"/>
    </source>
</evidence>
<dbReference type="AlphaFoldDB" id="S9P0D8"/>
<organism evidence="7 8">
    <name type="scientific">Cystobacter fuscus (strain ATCC 25194 / DSM 2262 / NBRC 100088 / M29)</name>
    <dbReference type="NCBI Taxonomy" id="1242864"/>
    <lineage>
        <taxon>Bacteria</taxon>
        <taxon>Pseudomonadati</taxon>
        <taxon>Myxococcota</taxon>
        <taxon>Myxococcia</taxon>
        <taxon>Myxococcales</taxon>
        <taxon>Cystobacterineae</taxon>
        <taxon>Archangiaceae</taxon>
        <taxon>Cystobacter</taxon>
    </lineage>
</organism>
<evidence type="ECO:0000256" key="1">
    <source>
        <dbReference type="ARBA" id="ARBA00022679"/>
    </source>
</evidence>
<dbReference type="InterPro" id="IPR000719">
    <property type="entry name" value="Prot_kinase_dom"/>
</dbReference>
<dbReference type="PROSITE" id="PS50011">
    <property type="entry name" value="PROTEIN_KINASE_DOM"/>
    <property type="match status" value="1"/>
</dbReference>
<evidence type="ECO:0000259" key="6">
    <source>
        <dbReference type="PROSITE" id="PS50011"/>
    </source>
</evidence>
<dbReference type="CDD" id="cd14014">
    <property type="entry name" value="STKc_PknB_like"/>
    <property type="match status" value="1"/>
</dbReference>
<dbReference type="PANTHER" id="PTHR43289:SF6">
    <property type="entry name" value="SERINE_THREONINE-PROTEIN KINASE NEKL-3"/>
    <property type="match status" value="1"/>
</dbReference>
<evidence type="ECO:0000256" key="2">
    <source>
        <dbReference type="ARBA" id="ARBA00022741"/>
    </source>
</evidence>
<evidence type="ECO:0000256" key="5">
    <source>
        <dbReference type="SAM" id="Phobius"/>
    </source>
</evidence>
<keyword evidence="5" id="KW-0812">Transmembrane</keyword>
<feature type="domain" description="Protein kinase" evidence="6">
    <location>
        <begin position="1"/>
        <end position="269"/>
    </location>
</feature>
<dbReference type="InterPro" id="IPR008266">
    <property type="entry name" value="Tyr_kinase_AS"/>
</dbReference>
<feature type="transmembrane region" description="Helical" evidence="5">
    <location>
        <begin position="409"/>
        <end position="429"/>
    </location>
</feature>
<keyword evidence="2" id="KW-0547">Nucleotide-binding</keyword>
<comment type="caution">
    <text evidence="7">The sequence shown here is derived from an EMBL/GenBank/DDBJ whole genome shotgun (WGS) entry which is preliminary data.</text>
</comment>
<dbReference type="GO" id="GO:0005524">
    <property type="term" value="F:ATP binding"/>
    <property type="evidence" value="ECO:0007669"/>
    <property type="project" value="UniProtKB-KW"/>
</dbReference>
<keyword evidence="5" id="KW-0472">Membrane</keyword>
<keyword evidence="7" id="KW-0723">Serine/threonine-protein kinase</keyword>
<reference evidence="7" key="1">
    <citation type="submission" date="2013-05" db="EMBL/GenBank/DDBJ databases">
        <title>Genome assembly of Cystobacter fuscus DSM 2262.</title>
        <authorList>
            <person name="Sharma G."/>
            <person name="Khatri I."/>
            <person name="Kaur C."/>
            <person name="Mayilraj S."/>
            <person name="Subramanian S."/>
        </authorList>
    </citation>
    <scope>NUCLEOTIDE SEQUENCE [LARGE SCALE GENOMIC DNA]</scope>
    <source>
        <strain evidence="7">DSM 2262</strain>
    </source>
</reference>
<proteinExistence type="predicted"/>
<dbReference type="GO" id="GO:0004674">
    <property type="term" value="F:protein serine/threonine kinase activity"/>
    <property type="evidence" value="ECO:0007669"/>
    <property type="project" value="UniProtKB-KW"/>
</dbReference>
<sequence length="430" mass="47188">MGEVFLAREEALGRACVVKKVLPGLAGNAQFLARFRDEARVVRRLSHPNIARVWDMGEVAGELYLAMEYVAGKTLNRLAWRLRKQGRVLPVGLALLVAERMCQGLAHAHDVTDEQGHPLHLVHRDLSPANVCISYAGEVKIIDFGAAQSTLKEAQTAPSVVMGSLAYMAPEHARKQRVDRRADVYATGVVLWELLSWQPLAQQGDVVERWRRAAYPEWPPPSQHREGLSSRVDTVVMKALATEPDARFQDATAFARALRSVREELSPGLGDSDLARLMSDAFAREKRVEDGVLGELLRGRSSLRRPLTEKELPAFAPPTALAFEHRALDAPADFLPSSAVTLVEERPGPSLARSPTSREVRVAFDVDLTTHESAVGRRDEGSGLVRAVVEDDEDEVLAAAPAAAFWTGWRAGALFLAALVLGFLLVWLLA</sequence>
<protein>
    <submittedName>
        <fullName evidence="7">Serine/threonine protein kinase</fullName>
    </submittedName>
</protein>
<dbReference type="PROSITE" id="PS00109">
    <property type="entry name" value="PROTEIN_KINASE_TYR"/>
    <property type="match status" value="1"/>
</dbReference>
<dbReference type="EMBL" id="ANAH02000028">
    <property type="protein sequence ID" value="EPX57915.1"/>
    <property type="molecule type" value="Genomic_DNA"/>
</dbReference>
<accession>S9P0D8</accession>
<keyword evidence="4" id="KW-0067">ATP-binding</keyword>
<evidence type="ECO:0000256" key="4">
    <source>
        <dbReference type="ARBA" id="ARBA00022840"/>
    </source>
</evidence>
<keyword evidence="8" id="KW-1185">Reference proteome</keyword>
<gene>
    <name evidence="7" type="ORF">D187_004449</name>
</gene>
<dbReference type="Proteomes" id="UP000011682">
    <property type="component" value="Unassembled WGS sequence"/>
</dbReference>
<name>S9P0D8_CYSF2</name>
<keyword evidence="5" id="KW-1133">Transmembrane helix</keyword>
<keyword evidence="3 7" id="KW-0418">Kinase</keyword>
<dbReference type="Pfam" id="PF00069">
    <property type="entry name" value="Pkinase"/>
    <property type="match status" value="1"/>
</dbReference>
<dbReference type="Gene3D" id="3.30.200.20">
    <property type="entry name" value="Phosphorylase Kinase, domain 1"/>
    <property type="match status" value="1"/>
</dbReference>
<evidence type="ECO:0000313" key="8">
    <source>
        <dbReference type="Proteomes" id="UP000011682"/>
    </source>
</evidence>
<dbReference type="Gene3D" id="1.10.510.10">
    <property type="entry name" value="Transferase(Phosphotransferase) domain 1"/>
    <property type="match status" value="1"/>
</dbReference>
<dbReference type="InterPro" id="IPR011009">
    <property type="entry name" value="Kinase-like_dom_sf"/>
</dbReference>
<dbReference type="PANTHER" id="PTHR43289">
    <property type="entry name" value="MITOGEN-ACTIVATED PROTEIN KINASE KINASE KINASE 20-RELATED"/>
    <property type="match status" value="1"/>
</dbReference>
<dbReference type="SUPFAM" id="SSF56112">
    <property type="entry name" value="Protein kinase-like (PK-like)"/>
    <property type="match status" value="1"/>
</dbReference>
<evidence type="ECO:0000256" key="3">
    <source>
        <dbReference type="ARBA" id="ARBA00022777"/>
    </source>
</evidence>
<keyword evidence="1" id="KW-0808">Transferase</keyword>